<dbReference type="EMBL" id="QTSX02003878">
    <property type="protein sequence ID" value="KAJ9067769.1"/>
    <property type="molecule type" value="Genomic_DNA"/>
</dbReference>
<organism evidence="1 2">
    <name type="scientific">Entomophthora muscae</name>
    <dbReference type="NCBI Taxonomy" id="34485"/>
    <lineage>
        <taxon>Eukaryota</taxon>
        <taxon>Fungi</taxon>
        <taxon>Fungi incertae sedis</taxon>
        <taxon>Zoopagomycota</taxon>
        <taxon>Entomophthoromycotina</taxon>
        <taxon>Entomophthoromycetes</taxon>
        <taxon>Entomophthorales</taxon>
        <taxon>Entomophthoraceae</taxon>
        <taxon>Entomophthora</taxon>
    </lineage>
</organism>
<comment type="caution">
    <text evidence="1">The sequence shown here is derived from an EMBL/GenBank/DDBJ whole genome shotgun (WGS) entry which is preliminary data.</text>
</comment>
<gene>
    <name evidence="1" type="ORF">DSO57_1035867</name>
</gene>
<proteinExistence type="predicted"/>
<reference evidence="1" key="1">
    <citation type="submission" date="2022-04" db="EMBL/GenBank/DDBJ databases">
        <title>Genome of the entomopathogenic fungus Entomophthora muscae.</title>
        <authorList>
            <person name="Elya C."/>
            <person name="Lovett B.R."/>
            <person name="Lee E."/>
            <person name="Macias A.M."/>
            <person name="Hajek A.E."/>
            <person name="De Bivort B.L."/>
            <person name="Kasson M.T."/>
            <person name="De Fine Licht H.H."/>
            <person name="Stajich J.E."/>
        </authorList>
    </citation>
    <scope>NUCLEOTIDE SEQUENCE</scope>
    <source>
        <strain evidence="1">Berkeley</strain>
    </source>
</reference>
<keyword evidence="2" id="KW-1185">Reference proteome</keyword>
<dbReference type="Proteomes" id="UP001165960">
    <property type="component" value="Unassembled WGS sequence"/>
</dbReference>
<sequence>MSAHNNNNPSLHQVYQDLMASMTPEDFKVLMCMLRPSQVCFLTQLLPAASCQLQAQDCDTTVASSERDIATQAEEEEVVDSIFAETEMPLVFLPCFDFEDLQDWPNIIVLETASSPLATPSALLCACCNSEELPSAYPAIINWFGIGHMRRSYTHTCRHCLMKTTQ</sequence>
<protein>
    <submittedName>
        <fullName evidence="1">Uncharacterized protein</fullName>
    </submittedName>
</protein>
<name>A0ACC2SZS1_9FUNG</name>
<accession>A0ACC2SZS1</accession>
<evidence type="ECO:0000313" key="2">
    <source>
        <dbReference type="Proteomes" id="UP001165960"/>
    </source>
</evidence>
<evidence type="ECO:0000313" key="1">
    <source>
        <dbReference type="EMBL" id="KAJ9067769.1"/>
    </source>
</evidence>